<gene>
    <name evidence="3" type="ORF">H0H81_004337</name>
</gene>
<protein>
    <submittedName>
        <fullName evidence="3">Uncharacterized protein</fullName>
    </submittedName>
</protein>
<keyword evidence="2" id="KW-0812">Transmembrane</keyword>
<dbReference type="OrthoDB" id="2575061at2759"/>
<feature type="region of interest" description="Disordered" evidence="1">
    <location>
        <begin position="211"/>
        <end position="234"/>
    </location>
</feature>
<reference evidence="3" key="1">
    <citation type="submission" date="2021-02" db="EMBL/GenBank/DDBJ databases">
        <authorList>
            <person name="Nieuwenhuis M."/>
            <person name="Van De Peppel L.J.J."/>
        </authorList>
    </citation>
    <scope>NUCLEOTIDE SEQUENCE</scope>
    <source>
        <strain evidence="3">D49</strain>
    </source>
</reference>
<dbReference type="EMBL" id="JABCKI010005824">
    <property type="protein sequence ID" value="KAG5637511.1"/>
    <property type="molecule type" value="Genomic_DNA"/>
</dbReference>
<reference evidence="3" key="2">
    <citation type="submission" date="2021-10" db="EMBL/GenBank/DDBJ databases">
        <title>Phylogenomics reveals ancestral predisposition of the termite-cultivated fungus Termitomyces towards a domesticated lifestyle.</title>
        <authorList>
            <person name="Auxier B."/>
            <person name="Grum-Grzhimaylo A."/>
            <person name="Cardenas M.E."/>
            <person name="Lodge J.D."/>
            <person name="Laessoe T."/>
            <person name="Pedersen O."/>
            <person name="Smith M.E."/>
            <person name="Kuyper T.W."/>
            <person name="Franco-Molano E.A."/>
            <person name="Baroni T.J."/>
            <person name="Aanen D.K."/>
        </authorList>
    </citation>
    <scope>NUCLEOTIDE SEQUENCE</scope>
    <source>
        <strain evidence="3">D49</strain>
    </source>
</reference>
<feature type="transmembrane region" description="Helical" evidence="2">
    <location>
        <begin position="173"/>
        <end position="192"/>
    </location>
</feature>
<keyword evidence="2" id="KW-0472">Membrane</keyword>
<dbReference type="AlphaFoldDB" id="A0A9P7K459"/>
<sequence>MAFYSRTSRQSSPDQLPNNSSTPGSSPVAQGDTSEQPSSPSYRRMSKDSEGYPSWLPSRPPPPAPASTYQSSVGLPDIGSSEPRPFTGGRKPTPRSVRIVSLQESRREPTDQTRVANPPRDPTRVWSRATGAAMSPAVFSAGGPLDTRAPQPKFGSRAINLDLLRNPSLKSRLYFYLYPILVFAHIPLQTFFDFNAVFILFHIQTRKHLGSPAPGGTGRLAQQRTLRAGSPGSL</sequence>
<dbReference type="Proteomes" id="UP000717328">
    <property type="component" value="Unassembled WGS sequence"/>
</dbReference>
<feature type="region of interest" description="Disordered" evidence="1">
    <location>
        <begin position="1"/>
        <end position="123"/>
    </location>
</feature>
<accession>A0A9P7K459</accession>
<evidence type="ECO:0000313" key="3">
    <source>
        <dbReference type="EMBL" id="KAG5637511.1"/>
    </source>
</evidence>
<organism evidence="3 4">
    <name type="scientific">Sphagnurus paluster</name>
    <dbReference type="NCBI Taxonomy" id="117069"/>
    <lineage>
        <taxon>Eukaryota</taxon>
        <taxon>Fungi</taxon>
        <taxon>Dikarya</taxon>
        <taxon>Basidiomycota</taxon>
        <taxon>Agaricomycotina</taxon>
        <taxon>Agaricomycetes</taxon>
        <taxon>Agaricomycetidae</taxon>
        <taxon>Agaricales</taxon>
        <taxon>Tricholomatineae</taxon>
        <taxon>Lyophyllaceae</taxon>
        <taxon>Sphagnurus</taxon>
    </lineage>
</organism>
<evidence type="ECO:0000313" key="4">
    <source>
        <dbReference type="Proteomes" id="UP000717328"/>
    </source>
</evidence>
<keyword evidence="4" id="KW-1185">Reference proteome</keyword>
<comment type="caution">
    <text evidence="3">The sequence shown here is derived from an EMBL/GenBank/DDBJ whole genome shotgun (WGS) entry which is preliminary data.</text>
</comment>
<keyword evidence="2" id="KW-1133">Transmembrane helix</keyword>
<name>A0A9P7K459_9AGAR</name>
<feature type="compositionally biased region" description="Polar residues" evidence="1">
    <location>
        <begin position="1"/>
        <end position="41"/>
    </location>
</feature>
<evidence type="ECO:0000256" key="1">
    <source>
        <dbReference type="SAM" id="MobiDB-lite"/>
    </source>
</evidence>
<evidence type="ECO:0000256" key="2">
    <source>
        <dbReference type="SAM" id="Phobius"/>
    </source>
</evidence>
<proteinExistence type="predicted"/>